<protein>
    <submittedName>
        <fullName evidence="2">Uncharacterized protein</fullName>
    </submittedName>
</protein>
<keyword evidence="1" id="KW-1133">Transmembrane helix</keyword>
<dbReference type="EMBL" id="HACM01006323">
    <property type="protein sequence ID" value="CRZ06765.1"/>
    <property type="molecule type" value="Transcribed_RNA"/>
</dbReference>
<dbReference type="AlphaFoldDB" id="A0A0H5QXT9"/>
<accession>A0A0H5QXT9</accession>
<organism evidence="2">
    <name type="scientific">Spongospora subterranea</name>
    <dbReference type="NCBI Taxonomy" id="70186"/>
    <lineage>
        <taxon>Eukaryota</taxon>
        <taxon>Sar</taxon>
        <taxon>Rhizaria</taxon>
        <taxon>Endomyxa</taxon>
        <taxon>Phytomyxea</taxon>
        <taxon>Plasmodiophorida</taxon>
        <taxon>Plasmodiophoridae</taxon>
        <taxon>Spongospora</taxon>
    </lineage>
</organism>
<evidence type="ECO:0000256" key="1">
    <source>
        <dbReference type="SAM" id="Phobius"/>
    </source>
</evidence>
<feature type="non-terminal residue" evidence="2">
    <location>
        <position position="1"/>
    </location>
</feature>
<evidence type="ECO:0000313" key="2">
    <source>
        <dbReference type="EMBL" id="CRZ06765.1"/>
    </source>
</evidence>
<feature type="transmembrane region" description="Helical" evidence="1">
    <location>
        <begin position="146"/>
        <end position="169"/>
    </location>
</feature>
<reference evidence="2" key="1">
    <citation type="submission" date="2015-04" db="EMBL/GenBank/DDBJ databases">
        <title>The genome sequence of the plant pathogenic Rhizarian Plasmodiophora brassicae reveals insights in its biotrophic life cycle and the origin of chitin synthesis.</title>
        <authorList>
            <person name="Schwelm A."/>
            <person name="Fogelqvist J."/>
            <person name="Knaust A."/>
            <person name="Julke S."/>
            <person name="Lilja T."/>
            <person name="Dhandapani V."/>
            <person name="Bonilla-Rosso G."/>
            <person name="Karlsson M."/>
            <person name="Shevchenko A."/>
            <person name="Choi S.R."/>
            <person name="Kim H.G."/>
            <person name="Park J.Y."/>
            <person name="Lim Y.P."/>
            <person name="Ludwig-Muller J."/>
            <person name="Dixelius C."/>
        </authorList>
    </citation>
    <scope>NUCLEOTIDE SEQUENCE</scope>
    <source>
        <tissue evidence="2">Potato root galls</tissue>
    </source>
</reference>
<keyword evidence="1" id="KW-0472">Membrane</keyword>
<keyword evidence="1" id="KW-0812">Transmembrane</keyword>
<proteinExistence type="predicted"/>
<name>A0A0H5QXT9_9EUKA</name>
<sequence length="591" mass="65197">RLRVHYTVDDMSSSDLLQSVLSCCRNYQSGVLSDAGLIHATLIQLFQHKLDERDLTSVIVNIPPIPPLSSPLLLYCASRESVPSNSLIVALCNWSSRIHCGKELQSACDERLKSEVAAFVGTAVAVGQCRILGSAWAYLPEMIHRLQFIAISPISAILALTIAYCPWVVGPHIPIHDAVQFAVSGLFVAIGFPLCHHGSASCPSCTDTLLISAVDQVQDLYCASAPILCRSLVRRLRPQVPERIREDLIVQFSSFVSDTYHFFASLHHPPIDAALADRNSSIRSLLSRFFLTCVIVIGASFATNPHTITLAAHTLSLLEFARVRFSVYPRLILAIINLGVLPDSGIADRFVSLSLTPDHPGLNPAIVRCRHFFNLSILQLWFRSCSKDNFLSTVVPYISPLFNSTDRSFCVKSHFIFSSRAASDPQSVRHLIPRYTEILAGAFPEFVSGPVLKQSFTAVSNSMEDGDSILLFLFNTILARTSDLIASDQTTAYFSAMECACISLQNLHGTFIRDGLSLLDNFLDKIPSPARISFMAALQTNLSGNGVDCATKDLVVRWYLKTLVRFSLDPKDVLRLIRDQVNGKPPNFFPI</sequence>